<evidence type="ECO:0000256" key="1">
    <source>
        <dbReference type="ARBA" id="ARBA00023015"/>
    </source>
</evidence>
<dbReference type="PANTHER" id="PTHR30055">
    <property type="entry name" value="HTH-TYPE TRANSCRIPTIONAL REGULATOR RUTR"/>
    <property type="match status" value="1"/>
</dbReference>
<organism evidence="7 8">
    <name type="scientific">Cellulomonas triticagri</name>
    <dbReference type="NCBI Taxonomy" id="2483352"/>
    <lineage>
        <taxon>Bacteria</taxon>
        <taxon>Bacillati</taxon>
        <taxon>Actinomycetota</taxon>
        <taxon>Actinomycetes</taxon>
        <taxon>Micrococcales</taxon>
        <taxon>Cellulomonadaceae</taxon>
        <taxon>Cellulomonas</taxon>
    </lineage>
</organism>
<evidence type="ECO:0000313" key="7">
    <source>
        <dbReference type="EMBL" id="RMI04840.1"/>
    </source>
</evidence>
<keyword evidence="2 4" id="KW-0238">DNA-binding</keyword>
<dbReference type="EMBL" id="RFFI01000127">
    <property type="protein sequence ID" value="RMI04840.1"/>
    <property type="molecule type" value="Genomic_DNA"/>
</dbReference>
<dbReference type="GO" id="GO:0000976">
    <property type="term" value="F:transcription cis-regulatory region binding"/>
    <property type="evidence" value="ECO:0007669"/>
    <property type="project" value="TreeGrafter"/>
</dbReference>
<dbReference type="PANTHER" id="PTHR30055:SF234">
    <property type="entry name" value="HTH-TYPE TRANSCRIPTIONAL REGULATOR BETI"/>
    <property type="match status" value="1"/>
</dbReference>
<evidence type="ECO:0000256" key="3">
    <source>
        <dbReference type="ARBA" id="ARBA00023163"/>
    </source>
</evidence>
<gene>
    <name evidence="7" type="ORF">EBM89_17500</name>
</gene>
<dbReference type="InterPro" id="IPR001647">
    <property type="entry name" value="HTH_TetR"/>
</dbReference>
<feature type="DNA-binding region" description="H-T-H motif" evidence="4">
    <location>
        <begin position="30"/>
        <end position="49"/>
    </location>
</feature>
<dbReference type="Gene3D" id="1.10.357.10">
    <property type="entry name" value="Tetracycline Repressor, domain 2"/>
    <property type="match status" value="1"/>
</dbReference>
<dbReference type="SUPFAM" id="SSF48498">
    <property type="entry name" value="Tetracyclin repressor-like, C-terminal domain"/>
    <property type="match status" value="1"/>
</dbReference>
<evidence type="ECO:0000256" key="5">
    <source>
        <dbReference type="SAM" id="MobiDB-lite"/>
    </source>
</evidence>
<dbReference type="PRINTS" id="PR00455">
    <property type="entry name" value="HTHTETR"/>
</dbReference>
<proteinExistence type="predicted"/>
<keyword evidence="3" id="KW-0804">Transcription</keyword>
<comment type="caution">
    <text evidence="7">The sequence shown here is derived from an EMBL/GenBank/DDBJ whole genome shotgun (WGS) entry which is preliminary data.</text>
</comment>
<name>A0A3M2IYV9_9CELL</name>
<dbReference type="InterPro" id="IPR050109">
    <property type="entry name" value="HTH-type_TetR-like_transc_reg"/>
</dbReference>
<sequence length="217" mass="22481">MTERRDVVRNRAKIVAAAEVEFRAAGAGVPLDRVAQRAGVGRGTLYRHFPDRTALITAVYTARVDALEAHVATLPPAHLLEHLVAEISAQQVDAPGLFAAVHATHGSEPALADVEARAAALLTTALDEARDRGRVRPGVTDDDVRLLFAMVEGVLAAHPDAVARPVGAAGTTPEPPTGSPQAVATAARRALALALHGILVDAPDTLPDATLPLPGTA</sequence>
<feature type="region of interest" description="Disordered" evidence="5">
    <location>
        <begin position="165"/>
        <end position="184"/>
    </location>
</feature>
<dbReference type="OrthoDB" id="3192968at2"/>
<dbReference type="InterPro" id="IPR009057">
    <property type="entry name" value="Homeodomain-like_sf"/>
</dbReference>
<keyword evidence="8" id="KW-1185">Reference proteome</keyword>
<accession>A0A3M2IYV9</accession>
<dbReference type="RefSeq" id="WP_122150922.1">
    <property type="nucleotide sequence ID" value="NZ_RFFI01000127.1"/>
</dbReference>
<evidence type="ECO:0000259" key="6">
    <source>
        <dbReference type="PROSITE" id="PS50977"/>
    </source>
</evidence>
<dbReference type="InterPro" id="IPR036271">
    <property type="entry name" value="Tet_transcr_reg_TetR-rel_C_sf"/>
</dbReference>
<protein>
    <submittedName>
        <fullName evidence="7">TetR/AcrR family transcriptional regulator</fullName>
    </submittedName>
</protein>
<dbReference type="AlphaFoldDB" id="A0A3M2IYV9"/>
<evidence type="ECO:0000256" key="4">
    <source>
        <dbReference type="PROSITE-ProRule" id="PRU00335"/>
    </source>
</evidence>
<dbReference type="GO" id="GO:0003700">
    <property type="term" value="F:DNA-binding transcription factor activity"/>
    <property type="evidence" value="ECO:0007669"/>
    <property type="project" value="TreeGrafter"/>
</dbReference>
<feature type="domain" description="HTH tetR-type" evidence="6">
    <location>
        <begin position="8"/>
        <end position="67"/>
    </location>
</feature>
<dbReference type="PROSITE" id="PS50977">
    <property type="entry name" value="HTH_TETR_2"/>
    <property type="match status" value="1"/>
</dbReference>
<dbReference type="Proteomes" id="UP000269289">
    <property type="component" value="Unassembled WGS sequence"/>
</dbReference>
<evidence type="ECO:0000313" key="8">
    <source>
        <dbReference type="Proteomes" id="UP000269289"/>
    </source>
</evidence>
<dbReference type="SUPFAM" id="SSF46689">
    <property type="entry name" value="Homeodomain-like"/>
    <property type="match status" value="1"/>
</dbReference>
<evidence type="ECO:0000256" key="2">
    <source>
        <dbReference type="ARBA" id="ARBA00023125"/>
    </source>
</evidence>
<reference evidence="7 8" key="1">
    <citation type="submission" date="2018-10" db="EMBL/GenBank/DDBJ databases">
        <title>Isolation, diversity and antifungal activity of actinobacteria from wheat.</title>
        <authorList>
            <person name="Han C."/>
        </authorList>
    </citation>
    <scope>NUCLEOTIDE SEQUENCE [LARGE SCALE GENOMIC DNA]</scope>
    <source>
        <strain evidence="7 8">NEAU-YY56</strain>
    </source>
</reference>
<dbReference type="Pfam" id="PF00440">
    <property type="entry name" value="TetR_N"/>
    <property type="match status" value="1"/>
</dbReference>
<keyword evidence="1" id="KW-0805">Transcription regulation</keyword>